<dbReference type="AlphaFoldDB" id="A0A157SU52"/>
<sequence length="116" mass="12595">MNSLYVPVNMQIKKQETSTVGKRFDHATYTAAVRYEVDATPLLAALESSRVLACGVVSLLTLVKNHGISEDGQGADILLDHMQIDELLGFCVESMSLLNSRIESLADLMSGRHGMG</sequence>
<gene>
    <name evidence="1" type="ORF">SAMEA3906486_04891</name>
</gene>
<evidence type="ECO:0000313" key="1">
    <source>
        <dbReference type="EMBL" id="SAI73861.1"/>
    </source>
</evidence>
<organism evidence="1 2">
    <name type="scientific">Bordetella ansorpii</name>
    <dbReference type="NCBI Taxonomy" id="288768"/>
    <lineage>
        <taxon>Bacteria</taxon>
        <taxon>Pseudomonadati</taxon>
        <taxon>Pseudomonadota</taxon>
        <taxon>Betaproteobacteria</taxon>
        <taxon>Burkholderiales</taxon>
        <taxon>Alcaligenaceae</taxon>
        <taxon>Bordetella</taxon>
    </lineage>
</organism>
<reference evidence="1 2" key="1">
    <citation type="submission" date="2016-04" db="EMBL/GenBank/DDBJ databases">
        <authorList>
            <consortium name="Pathogen Informatics"/>
        </authorList>
    </citation>
    <scope>NUCLEOTIDE SEQUENCE [LARGE SCALE GENOMIC DNA]</scope>
    <source>
        <strain evidence="1 2">H050680373</strain>
    </source>
</reference>
<evidence type="ECO:0000313" key="2">
    <source>
        <dbReference type="Proteomes" id="UP000076848"/>
    </source>
</evidence>
<proteinExistence type="predicted"/>
<accession>A0A157SU52</accession>
<name>A0A157SU52_9BORD</name>
<dbReference type="Proteomes" id="UP000076848">
    <property type="component" value="Unassembled WGS sequence"/>
</dbReference>
<keyword evidence="2" id="KW-1185">Reference proteome</keyword>
<protein>
    <submittedName>
        <fullName evidence="1">Dehydrogenase</fullName>
    </submittedName>
</protein>
<dbReference type="EMBL" id="FKIF01000009">
    <property type="protein sequence ID" value="SAI73861.1"/>
    <property type="molecule type" value="Genomic_DNA"/>
</dbReference>